<dbReference type="PANTHER" id="PTHR43544:SF32">
    <property type="entry name" value="CHAIN DEHYDROGENASE, PUTATIVE (AFU_ORTHOLOGUE AFUA_5G01530)-RELATED"/>
    <property type="match status" value="1"/>
</dbReference>
<keyword evidence="4" id="KW-1185">Reference proteome</keyword>
<evidence type="ECO:0000313" key="4">
    <source>
        <dbReference type="Proteomes" id="UP000800035"/>
    </source>
</evidence>
<evidence type="ECO:0000256" key="2">
    <source>
        <dbReference type="RuleBase" id="RU000363"/>
    </source>
</evidence>
<evidence type="ECO:0000313" key="3">
    <source>
        <dbReference type="EMBL" id="KAF1954874.1"/>
    </source>
</evidence>
<dbReference type="Pfam" id="PF00106">
    <property type="entry name" value="adh_short"/>
    <property type="match status" value="1"/>
</dbReference>
<dbReference type="InterPro" id="IPR051468">
    <property type="entry name" value="Fungal_SecMetab_SDRs"/>
</dbReference>
<dbReference type="PRINTS" id="PR00080">
    <property type="entry name" value="SDRFAMILY"/>
</dbReference>
<dbReference type="SUPFAM" id="SSF51735">
    <property type="entry name" value="NAD(P)-binding Rossmann-fold domains"/>
    <property type="match status" value="1"/>
</dbReference>
<proteinExistence type="inferred from homology"/>
<reference evidence="3" key="1">
    <citation type="journal article" date="2020" name="Stud. Mycol.">
        <title>101 Dothideomycetes genomes: a test case for predicting lifestyles and emergence of pathogens.</title>
        <authorList>
            <person name="Haridas S."/>
            <person name="Albert R."/>
            <person name="Binder M."/>
            <person name="Bloem J."/>
            <person name="Labutti K."/>
            <person name="Salamov A."/>
            <person name="Andreopoulos B."/>
            <person name="Baker S."/>
            <person name="Barry K."/>
            <person name="Bills G."/>
            <person name="Bluhm B."/>
            <person name="Cannon C."/>
            <person name="Castanera R."/>
            <person name="Culley D."/>
            <person name="Daum C."/>
            <person name="Ezra D."/>
            <person name="Gonzalez J."/>
            <person name="Henrissat B."/>
            <person name="Kuo A."/>
            <person name="Liang C."/>
            <person name="Lipzen A."/>
            <person name="Lutzoni F."/>
            <person name="Magnuson J."/>
            <person name="Mondo S."/>
            <person name="Nolan M."/>
            <person name="Ohm R."/>
            <person name="Pangilinan J."/>
            <person name="Park H.-J."/>
            <person name="Ramirez L."/>
            <person name="Alfaro M."/>
            <person name="Sun H."/>
            <person name="Tritt A."/>
            <person name="Yoshinaga Y."/>
            <person name="Zwiers L.-H."/>
            <person name="Turgeon B."/>
            <person name="Goodwin S."/>
            <person name="Spatafora J."/>
            <person name="Crous P."/>
            <person name="Grigoriev I."/>
        </authorList>
    </citation>
    <scope>NUCLEOTIDE SEQUENCE</scope>
    <source>
        <strain evidence="3">CBS 675.92</strain>
    </source>
</reference>
<dbReference type="Gene3D" id="3.40.50.720">
    <property type="entry name" value="NAD(P)-binding Rossmann-like Domain"/>
    <property type="match status" value="1"/>
</dbReference>
<dbReference type="InterPro" id="IPR002347">
    <property type="entry name" value="SDR_fam"/>
</dbReference>
<name>A0A6A5TRH0_9PLEO</name>
<dbReference type="OrthoDB" id="7289984at2759"/>
<dbReference type="GO" id="GO:0019748">
    <property type="term" value="P:secondary metabolic process"/>
    <property type="evidence" value="ECO:0007669"/>
    <property type="project" value="TreeGrafter"/>
</dbReference>
<sequence>MTTDKQIILVTGASSGVGLETSYALAAASPNNHVLMGVRNLTKGTTCLKELQSRNPPGTLALIELDVTIDDSITAAVEKIESDYGRLDVLINNAGIEIKSPTAKRADMRAIFETNVYGPTLLTQALVPLLKKSPAPKVINVTSGLGSLALRTDPTHHTYHVPHTVYRMSKSALNMLTACQHKEMKEWGCKVWCYCPGFVVTNLTGEEERQWRSDSGGESPETSATGIVEVVEGKRDVEVGLFITKYGGRLDW</sequence>
<protein>
    <submittedName>
        <fullName evidence="3">NAD(P)-binding protein</fullName>
    </submittedName>
</protein>
<dbReference type="PRINTS" id="PR00081">
    <property type="entry name" value="GDHRDH"/>
</dbReference>
<gene>
    <name evidence="3" type="ORF">CC80DRAFT_594893</name>
</gene>
<dbReference type="Proteomes" id="UP000800035">
    <property type="component" value="Unassembled WGS sequence"/>
</dbReference>
<dbReference type="GO" id="GO:0005737">
    <property type="term" value="C:cytoplasm"/>
    <property type="evidence" value="ECO:0007669"/>
    <property type="project" value="TreeGrafter"/>
</dbReference>
<dbReference type="InterPro" id="IPR036291">
    <property type="entry name" value="NAD(P)-bd_dom_sf"/>
</dbReference>
<evidence type="ECO:0000256" key="1">
    <source>
        <dbReference type="ARBA" id="ARBA00006484"/>
    </source>
</evidence>
<dbReference type="PANTHER" id="PTHR43544">
    <property type="entry name" value="SHORT-CHAIN DEHYDROGENASE/REDUCTASE"/>
    <property type="match status" value="1"/>
</dbReference>
<dbReference type="EMBL" id="ML976997">
    <property type="protein sequence ID" value="KAF1954874.1"/>
    <property type="molecule type" value="Genomic_DNA"/>
</dbReference>
<dbReference type="GO" id="GO:0016491">
    <property type="term" value="F:oxidoreductase activity"/>
    <property type="evidence" value="ECO:0007669"/>
    <property type="project" value="TreeGrafter"/>
</dbReference>
<accession>A0A6A5TRH0</accession>
<organism evidence="3 4">
    <name type="scientific">Byssothecium circinans</name>
    <dbReference type="NCBI Taxonomy" id="147558"/>
    <lineage>
        <taxon>Eukaryota</taxon>
        <taxon>Fungi</taxon>
        <taxon>Dikarya</taxon>
        <taxon>Ascomycota</taxon>
        <taxon>Pezizomycotina</taxon>
        <taxon>Dothideomycetes</taxon>
        <taxon>Pleosporomycetidae</taxon>
        <taxon>Pleosporales</taxon>
        <taxon>Massarineae</taxon>
        <taxon>Massarinaceae</taxon>
        <taxon>Byssothecium</taxon>
    </lineage>
</organism>
<comment type="similarity">
    <text evidence="1 2">Belongs to the short-chain dehydrogenases/reductases (SDR) family.</text>
</comment>
<dbReference type="AlphaFoldDB" id="A0A6A5TRH0"/>